<gene>
    <name evidence="1" type="ORF">SAMN02745857_02809</name>
</gene>
<organism evidence="1 2">
    <name type="scientific">Andreprevotia lacus DSM 23236</name>
    <dbReference type="NCBI Taxonomy" id="1121001"/>
    <lineage>
        <taxon>Bacteria</taxon>
        <taxon>Pseudomonadati</taxon>
        <taxon>Pseudomonadota</taxon>
        <taxon>Betaproteobacteria</taxon>
        <taxon>Neisseriales</taxon>
        <taxon>Chitinibacteraceae</taxon>
        <taxon>Andreprevotia</taxon>
    </lineage>
</organism>
<evidence type="ECO:0000313" key="2">
    <source>
        <dbReference type="Proteomes" id="UP000192761"/>
    </source>
</evidence>
<evidence type="ECO:0000313" key="1">
    <source>
        <dbReference type="EMBL" id="SMC27312.1"/>
    </source>
</evidence>
<dbReference type="RefSeq" id="WP_084091437.1">
    <property type="nucleotide sequence ID" value="NZ_FWXD01000016.1"/>
</dbReference>
<protein>
    <submittedName>
        <fullName evidence="1">Uncharacterized protein</fullName>
    </submittedName>
</protein>
<dbReference type="AlphaFoldDB" id="A0A1W1XTX5"/>
<sequence length="89" mass="9791">MPGEFQPFGFFNVDPKGNVTVFNLSLVRRITEGPTVDSHPTTFLWFSETDKVQVKATMQQIRHQFSVPGINPLPVPGVTTSAADLGKAF</sequence>
<accession>A0A1W1XTX5</accession>
<keyword evidence="2" id="KW-1185">Reference proteome</keyword>
<dbReference type="EMBL" id="FWXD01000016">
    <property type="protein sequence ID" value="SMC27312.1"/>
    <property type="molecule type" value="Genomic_DNA"/>
</dbReference>
<proteinExistence type="predicted"/>
<name>A0A1W1XTX5_9NEIS</name>
<dbReference type="Proteomes" id="UP000192761">
    <property type="component" value="Unassembled WGS sequence"/>
</dbReference>
<reference evidence="1 2" key="1">
    <citation type="submission" date="2017-04" db="EMBL/GenBank/DDBJ databases">
        <authorList>
            <person name="Afonso C.L."/>
            <person name="Miller P.J."/>
            <person name="Scott M.A."/>
            <person name="Spackman E."/>
            <person name="Goraichik I."/>
            <person name="Dimitrov K.M."/>
            <person name="Suarez D.L."/>
            <person name="Swayne D.E."/>
        </authorList>
    </citation>
    <scope>NUCLEOTIDE SEQUENCE [LARGE SCALE GENOMIC DNA]</scope>
    <source>
        <strain evidence="1 2">DSM 23236</strain>
    </source>
</reference>